<proteinExistence type="predicted"/>
<evidence type="ECO:0000256" key="1">
    <source>
        <dbReference type="SAM" id="MobiDB-lite"/>
    </source>
</evidence>
<keyword evidence="2" id="KW-0812">Transmembrane</keyword>
<keyword evidence="4" id="KW-1185">Reference proteome</keyword>
<keyword evidence="2" id="KW-0472">Membrane</keyword>
<sequence length="247" mass="28809">MDNARNLCNGNTGTEAQRNADRLMRLEIRAMKRPEDSEARRNENRITTQYTRAMERPRKREARRIENRLKTQKSRAMETRQETGAQTNNDRLRKQDSRKKVPATNSAATNKQPVMRPIETLKGDWNVLLKENDRSKNITEWDFYPYRLQVRKDEFNGMMEVWEYRHDGSTLLGILVKEIAHGAYFVVLVFILSFIYAKPPDDRYRLVCDRIGNFGVIYGDGVDGGLELVALFVELVITDSVLRYSSR</sequence>
<gene>
    <name evidence="3" type="ORF">OCTVUL_1B027686</name>
</gene>
<feature type="region of interest" description="Disordered" evidence="1">
    <location>
        <begin position="53"/>
        <end position="110"/>
    </location>
</feature>
<feature type="compositionally biased region" description="Polar residues" evidence="1">
    <location>
        <begin position="1"/>
        <end position="17"/>
    </location>
</feature>
<accession>A0AA36B263</accession>
<feature type="region of interest" description="Disordered" evidence="1">
    <location>
        <begin position="1"/>
        <end position="20"/>
    </location>
</feature>
<organism evidence="3 4">
    <name type="scientific">Octopus vulgaris</name>
    <name type="common">Common octopus</name>
    <dbReference type="NCBI Taxonomy" id="6645"/>
    <lineage>
        <taxon>Eukaryota</taxon>
        <taxon>Metazoa</taxon>
        <taxon>Spiralia</taxon>
        <taxon>Lophotrochozoa</taxon>
        <taxon>Mollusca</taxon>
        <taxon>Cephalopoda</taxon>
        <taxon>Coleoidea</taxon>
        <taxon>Octopodiformes</taxon>
        <taxon>Octopoda</taxon>
        <taxon>Incirrata</taxon>
        <taxon>Octopodidae</taxon>
        <taxon>Octopus</taxon>
    </lineage>
</organism>
<protein>
    <submittedName>
        <fullName evidence="3">Uncharacterized protein</fullName>
    </submittedName>
</protein>
<reference evidence="3" key="1">
    <citation type="submission" date="2023-08" db="EMBL/GenBank/DDBJ databases">
        <authorList>
            <person name="Alioto T."/>
            <person name="Alioto T."/>
            <person name="Gomez Garrido J."/>
        </authorList>
    </citation>
    <scope>NUCLEOTIDE SEQUENCE</scope>
</reference>
<evidence type="ECO:0000256" key="2">
    <source>
        <dbReference type="SAM" id="Phobius"/>
    </source>
</evidence>
<feature type="transmembrane region" description="Helical" evidence="2">
    <location>
        <begin position="179"/>
        <end position="197"/>
    </location>
</feature>
<evidence type="ECO:0000313" key="4">
    <source>
        <dbReference type="Proteomes" id="UP001162480"/>
    </source>
</evidence>
<dbReference type="Proteomes" id="UP001162480">
    <property type="component" value="Chromosome 7"/>
</dbReference>
<feature type="compositionally biased region" description="Basic and acidic residues" evidence="1">
    <location>
        <begin position="90"/>
        <end position="99"/>
    </location>
</feature>
<keyword evidence="2" id="KW-1133">Transmembrane helix</keyword>
<evidence type="ECO:0000313" key="3">
    <source>
        <dbReference type="EMBL" id="CAI9725909.1"/>
    </source>
</evidence>
<dbReference type="AlphaFoldDB" id="A0AA36B263"/>
<name>A0AA36B263_OCTVU</name>
<dbReference type="EMBL" id="OX597820">
    <property type="protein sequence ID" value="CAI9725909.1"/>
    <property type="molecule type" value="Genomic_DNA"/>
</dbReference>
<feature type="compositionally biased region" description="Basic and acidic residues" evidence="1">
    <location>
        <begin position="53"/>
        <end position="81"/>
    </location>
</feature>